<proteinExistence type="predicted"/>
<organism evidence="1 2">
    <name type="scientific">Acetobacterium wieringae</name>
    <dbReference type="NCBI Taxonomy" id="52694"/>
    <lineage>
        <taxon>Bacteria</taxon>
        <taxon>Bacillati</taxon>
        <taxon>Bacillota</taxon>
        <taxon>Clostridia</taxon>
        <taxon>Eubacteriales</taxon>
        <taxon>Eubacteriaceae</taxon>
        <taxon>Acetobacterium</taxon>
    </lineage>
</organism>
<sequence length="124" mass="14326">MIPEQMLEKIRKLCKDLDGLSQESFAKGIKMYAAQKAESQTIKVSGGISKKEYDRLSKVPEYCQATEIIADTLTLLEALDNLEWVYNDLIRKLYHIRPEIPQTPDDEENVYSLEPPFTRSKFLN</sequence>
<dbReference type="EMBL" id="LKEU01000037">
    <property type="protein sequence ID" value="OFV69721.1"/>
    <property type="molecule type" value="Genomic_DNA"/>
</dbReference>
<comment type="caution">
    <text evidence="1">The sequence shown here is derived from an EMBL/GenBank/DDBJ whole genome shotgun (WGS) entry which is preliminary data.</text>
</comment>
<name>A0A1F2PG91_9FIRM</name>
<evidence type="ECO:0000313" key="2">
    <source>
        <dbReference type="Proteomes" id="UP000176244"/>
    </source>
</evidence>
<dbReference type="RefSeq" id="WP_070372120.1">
    <property type="nucleotide sequence ID" value="NZ_LKEU01000037.1"/>
</dbReference>
<evidence type="ECO:0000313" key="1">
    <source>
        <dbReference type="EMBL" id="OFV69721.1"/>
    </source>
</evidence>
<dbReference type="OrthoDB" id="1778760at2"/>
<dbReference type="Proteomes" id="UP000176244">
    <property type="component" value="Unassembled WGS sequence"/>
</dbReference>
<accession>A0A1F2PG91</accession>
<gene>
    <name evidence="1" type="ORF">ACWI_28590</name>
</gene>
<dbReference type="AlphaFoldDB" id="A0A1F2PG91"/>
<protein>
    <submittedName>
        <fullName evidence="1">Uncharacterized protein</fullName>
    </submittedName>
</protein>
<reference evidence="1 2" key="1">
    <citation type="submission" date="2015-09" db="EMBL/GenBank/DDBJ databases">
        <title>Genome sequence of Acetobacterium wieringae DSM 1911.</title>
        <authorList>
            <person name="Poehlein A."/>
            <person name="Bengelsdorf F.R."/>
            <person name="Schiel-Bengelsdorf B."/>
            <person name="Duerre P."/>
            <person name="Daniel R."/>
        </authorList>
    </citation>
    <scope>NUCLEOTIDE SEQUENCE [LARGE SCALE GENOMIC DNA]</scope>
    <source>
        <strain evidence="1 2">DSM 1911</strain>
    </source>
</reference>